<dbReference type="SUPFAM" id="SSF56801">
    <property type="entry name" value="Acetyl-CoA synthetase-like"/>
    <property type="match status" value="1"/>
</dbReference>
<evidence type="ECO:0000259" key="3">
    <source>
        <dbReference type="Pfam" id="PF00501"/>
    </source>
</evidence>
<dbReference type="Proteomes" id="UP001456524">
    <property type="component" value="Unassembled WGS sequence"/>
</dbReference>
<keyword evidence="2" id="KW-0597">Phosphoprotein</keyword>
<evidence type="ECO:0000256" key="2">
    <source>
        <dbReference type="ARBA" id="ARBA00022553"/>
    </source>
</evidence>
<dbReference type="Pfam" id="PF00501">
    <property type="entry name" value="AMP-binding"/>
    <property type="match status" value="1"/>
</dbReference>
<evidence type="ECO:0000313" key="5">
    <source>
        <dbReference type="Proteomes" id="UP001456524"/>
    </source>
</evidence>
<protein>
    <submittedName>
        <fullName evidence="4">AMP-binding enzyme</fullName>
    </submittedName>
</protein>
<reference evidence="4 5" key="1">
    <citation type="journal article" date="2022" name="G3 (Bethesda)">
        <title>Enemy or ally: a genomic approach to elucidate the lifestyle of Phyllosticta citrichinaensis.</title>
        <authorList>
            <person name="Buijs V.A."/>
            <person name="Groenewald J.Z."/>
            <person name="Haridas S."/>
            <person name="LaButti K.M."/>
            <person name="Lipzen A."/>
            <person name="Martin F.M."/>
            <person name="Barry K."/>
            <person name="Grigoriev I.V."/>
            <person name="Crous P.W."/>
            <person name="Seidl M.F."/>
        </authorList>
    </citation>
    <scope>NUCLEOTIDE SEQUENCE [LARGE SCALE GENOMIC DNA]</scope>
    <source>
        <strain evidence="4 5">CBS 129764</strain>
    </source>
</reference>
<organism evidence="4 5">
    <name type="scientific">Phyllosticta citrichinensis</name>
    <dbReference type="NCBI Taxonomy" id="1130410"/>
    <lineage>
        <taxon>Eukaryota</taxon>
        <taxon>Fungi</taxon>
        <taxon>Dikarya</taxon>
        <taxon>Ascomycota</taxon>
        <taxon>Pezizomycotina</taxon>
        <taxon>Dothideomycetes</taxon>
        <taxon>Dothideomycetes incertae sedis</taxon>
        <taxon>Botryosphaeriales</taxon>
        <taxon>Phyllostictaceae</taxon>
        <taxon>Phyllosticta</taxon>
    </lineage>
</organism>
<dbReference type="Pfam" id="PF23562">
    <property type="entry name" value="AMP-binding_C_3"/>
    <property type="match status" value="1"/>
</dbReference>
<dbReference type="InterPro" id="IPR020845">
    <property type="entry name" value="AMP-binding_CS"/>
</dbReference>
<dbReference type="PANTHER" id="PTHR43439">
    <property type="entry name" value="PHENYLACETATE-COENZYME A LIGASE"/>
    <property type="match status" value="1"/>
</dbReference>
<dbReference type="EMBL" id="JBBWUH010000018">
    <property type="protein sequence ID" value="KAK8151322.1"/>
    <property type="molecule type" value="Genomic_DNA"/>
</dbReference>
<accession>A0ABR1XEZ7</accession>
<keyword evidence="5" id="KW-1185">Reference proteome</keyword>
<gene>
    <name evidence="4" type="ORF">IWX90DRAFT_96333</name>
</gene>
<feature type="domain" description="AMP-dependent synthetase/ligase" evidence="3">
    <location>
        <begin position="50"/>
        <end position="369"/>
    </location>
</feature>
<dbReference type="InterPro" id="IPR000873">
    <property type="entry name" value="AMP-dep_synth/lig_dom"/>
</dbReference>
<dbReference type="PANTHER" id="PTHR43439:SF2">
    <property type="entry name" value="ENZYME, PUTATIVE (JCVI)-RELATED"/>
    <property type="match status" value="1"/>
</dbReference>
<sequence length="564" mass="63916">MVENEMVGSTTKSKDYDVRSAPFGERVITSLFDSKAHDQPNQVFASIPIDDDDLSKGFRDIKFSEAAAAVNEAAHWLDRTLGKTYRQPGDPFETFAYFGPRDIRYPVLVLAASKVGRRVLFPSLRASIEAQVHISNVSRCKTFIYGTDFEFLPKLVERIPGSKMIKALSQEELLKDPASVPQYPYTKSFEEAKDDHVMIFHTSGSTGYPKVYAWMHRMIAKADKVNNLNRGGFQTCPPVQRGSRMFCSIPIFHGLGMSFYLYGVVFNDHVAVYGPSNKLVNRDVAIEIYKYGNVVGGTHPPSLVEEMLGVPEGRDLLQKSKYVCFGGAPLSKAAGDMLASWGNAYPIMWSTEGGLWIIFVPEDQRDWQYYSFYPVMSIEFDHHVGPYHELVVKRTPFSEEFTSFFDSVPSAKIEFRTKDLWSRHPDPAKSHLWKYEGRTDDLIVLSGEVKMYAAQLEDRLRNCEGIQNALVGGQQRPVPFLLIEAIEALQTEDDAARLLNDIWPVVEEHNRNVLETTQLRKELAMVAPRGRPFARVAKGAVDRRNTFKAFEQDISRLYERAGFK</sequence>
<keyword evidence="1" id="KW-0596">Phosphopantetheine</keyword>
<dbReference type="InterPro" id="IPR051414">
    <property type="entry name" value="Adenylate-forming_Reductase"/>
</dbReference>
<evidence type="ECO:0000256" key="1">
    <source>
        <dbReference type="ARBA" id="ARBA00022450"/>
    </source>
</evidence>
<proteinExistence type="predicted"/>
<dbReference type="PROSITE" id="PS00455">
    <property type="entry name" value="AMP_BINDING"/>
    <property type="match status" value="1"/>
</dbReference>
<evidence type="ECO:0000313" key="4">
    <source>
        <dbReference type="EMBL" id="KAK8151322.1"/>
    </source>
</evidence>
<name>A0ABR1XEZ7_9PEZI</name>
<dbReference type="Gene3D" id="3.40.50.12780">
    <property type="entry name" value="N-terminal domain of ligase-like"/>
    <property type="match status" value="1"/>
</dbReference>
<comment type="caution">
    <text evidence="4">The sequence shown here is derived from an EMBL/GenBank/DDBJ whole genome shotgun (WGS) entry which is preliminary data.</text>
</comment>
<dbReference type="InterPro" id="IPR042099">
    <property type="entry name" value="ANL_N_sf"/>
</dbReference>